<name>A0AC59Z1N0_RANTA</name>
<proteinExistence type="predicted"/>
<accession>A0AC59Z1N0</accession>
<dbReference type="EMBL" id="OX596106">
    <property type="protein sequence ID" value="CAN0154707.1"/>
    <property type="molecule type" value="Genomic_DNA"/>
</dbReference>
<sequence length="159" mass="17267">MRDEALTPAKSLPNSLPQPAFSTSDPLSFSSTGCGLPASLHQPPSHKKEPSPNQQSQELTFLFISTSHLPFRTNNRYIAEGRKVPVVLLIVHKAAAHSARITSKGEGTQGDIKPLADGWERTREATRFTGSLQADWTTLSHPSLRASPKCAKNASKGQR</sequence>
<evidence type="ECO:0000313" key="1">
    <source>
        <dbReference type="EMBL" id="CAN0154707.1"/>
    </source>
</evidence>
<reference evidence="1" key="1">
    <citation type="submission" date="2023-05" db="EMBL/GenBank/DDBJ databases">
        <authorList>
            <consortium name="ELIXIR-Norway"/>
        </authorList>
    </citation>
    <scope>NUCLEOTIDE SEQUENCE</scope>
</reference>
<organism evidence="1 2">
    <name type="scientific">Rangifer tarandus platyrhynchus</name>
    <name type="common">Svalbard reindeer</name>
    <dbReference type="NCBI Taxonomy" id="3082113"/>
    <lineage>
        <taxon>Eukaryota</taxon>
        <taxon>Metazoa</taxon>
        <taxon>Chordata</taxon>
        <taxon>Craniata</taxon>
        <taxon>Vertebrata</taxon>
        <taxon>Euteleostomi</taxon>
        <taxon>Mammalia</taxon>
        <taxon>Eutheria</taxon>
        <taxon>Laurasiatheria</taxon>
        <taxon>Artiodactyla</taxon>
        <taxon>Ruminantia</taxon>
        <taxon>Pecora</taxon>
        <taxon>Cervidae</taxon>
        <taxon>Odocoileinae</taxon>
        <taxon>Rangifer</taxon>
    </lineage>
</organism>
<gene>
    <name evidence="1" type="ORF">MRATA1EN22A_LOCUS12856</name>
</gene>
<protein>
    <submittedName>
        <fullName evidence="1">Uncharacterized protein</fullName>
    </submittedName>
</protein>
<dbReference type="Proteomes" id="UP001162501">
    <property type="component" value="Chromosome 22"/>
</dbReference>
<reference evidence="1" key="2">
    <citation type="submission" date="2025-03" db="EMBL/GenBank/DDBJ databases">
        <authorList>
            <consortium name="ELIXIR-Norway"/>
            <consortium name="Elixir Norway"/>
        </authorList>
    </citation>
    <scope>NUCLEOTIDE SEQUENCE</scope>
</reference>
<evidence type="ECO:0000313" key="2">
    <source>
        <dbReference type="Proteomes" id="UP001162501"/>
    </source>
</evidence>